<gene>
    <name evidence="6" type="ORF">CDG81_03425</name>
</gene>
<dbReference type="PROSITE" id="PS50106">
    <property type="entry name" value="PDZ"/>
    <property type="match status" value="1"/>
</dbReference>
<evidence type="ECO:0000256" key="1">
    <source>
        <dbReference type="ARBA" id="ARBA00010541"/>
    </source>
</evidence>
<dbReference type="InterPro" id="IPR001940">
    <property type="entry name" value="Peptidase_S1C"/>
</dbReference>
<dbReference type="KEGG" id="aey:CDG81_03425"/>
<feature type="domain" description="PDZ" evidence="5">
    <location>
        <begin position="483"/>
        <end position="562"/>
    </location>
</feature>
<feature type="compositionally biased region" description="Polar residues" evidence="4">
    <location>
        <begin position="94"/>
        <end position="104"/>
    </location>
</feature>
<feature type="region of interest" description="Disordered" evidence="4">
    <location>
        <begin position="1"/>
        <end position="217"/>
    </location>
</feature>
<dbReference type="InterPro" id="IPR043504">
    <property type="entry name" value="Peptidase_S1_PA_chymotrypsin"/>
</dbReference>
<dbReference type="PANTHER" id="PTHR43343">
    <property type="entry name" value="PEPTIDASE S12"/>
    <property type="match status" value="1"/>
</dbReference>
<feature type="compositionally biased region" description="Low complexity" evidence="4">
    <location>
        <begin position="125"/>
        <end position="164"/>
    </location>
</feature>
<dbReference type="OrthoDB" id="9758917at2"/>
<dbReference type="RefSeq" id="WP_084134218.1">
    <property type="nucleotide sequence ID" value="NZ_CP022752.1"/>
</dbReference>
<evidence type="ECO:0000256" key="2">
    <source>
        <dbReference type="ARBA" id="ARBA00022670"/>
    </source>
</evidence>
<dbReference type="EMBL" id="CP022752">
    <property type="protein sequence ID" value="ASU77514.1"/>
    <property type="molecule type" value="Genomic_DNA"/>
</dbReference>
<dbReference type="Gene3D" id="2.40.10.10">
    <property type="entry name" value="Trypsin-like serine proteases"/>
    <property type="match status" value="2"/>
</dbReference>
<dbReference type="GO" id="GO:0006508">
    <property type="term" value="P:proteolysis"/>
    <property type="evidence" value="ECO:0007669"/>
    <property type="project" value="UniProtKB-KW"/>
</dbReference>
<dbReference type="InterPro" id="IPR051201">
    <property type="entry name" value="Chloro_Bact_Ser_Proteases"/>
</dbReference>
<dbReference type="AlphaFoldDB" id="A0A223RNQ8"/>
<evidence type="ECO:0000256" key="4">
    <source>
        <dbReference type="SAM" id="MobiDB-lite"/>
    </source>
</evidence>
<name>A0A223RNQ8_9ACTN</name>
<protein>
    <recommendedName>
        <fullName evidence="5">PDZ domain-containing protein</fullName>
    </recommendedName>
</protein>
<dbReference type="PRINTS" id="PR00834">
    <property type="entry name" value="PROTEASES2C"/>
</dbReference>
<dbReference type="InterPro" id="IPR009003">
    <property type="entry name" value="Peptidase_S1_PA"/>
</dbReference>
<dbReference type="Proteomes" id="UP000215043">
    <property type="component" value="Chromosome"/>
</dbReference>
<organism evidence="6 7">
    <name type="scientific">Actinopolyspora erythraea</name>
    <dbReference type="NCBI Taxonomy" id="414996"/>
    <lineage>
        <taxon>Bacteria</taxon>
        <taxon>Bacillati</taxon>
        <taxon>Actinomycetota</taxon>
        <taxon>Actinomycetes</taxon>
        <taxon>Actinopolysporales</taxon>
        <taxon>Actinopolysporaceae</taxon>
        <taxon>Actinopolyspora</taxon>
    </lineage>
</organism>
<evidence type="ECO:0000259" key="5">
    <source>
        <dbReference type="PROSITE" id="PS50106"/>
    </source>
</evidence>
<dbReference type="InterPro" id="IPR036034">
    <property type="entry name" value="PDZ_sf"/>
</dbReference>
<dbReference type="Pfam" id="PF13180">
    <property type="entry name" value="PDZ_2"/>
    <property type="match status" value="1"/>
</dbReference>
<evidence type="ECO:0000256" key="3">
    <source>
        <dbReference type="ARBA" id="ARBA00022801"/>
    </source>
</evidence>
<dbReference type="SUPFAM" id="SSF50494">
    <property type="entry name" value="Trypsin-like serine proteases"/>
    <property type="match status" value="1"/>
</dbReference>
<dbReference type="Pfam" id="PF13365">
    <property type="entry name" value="Trypsin_2"/>
    <property type="match status" value="1"/>
</dbReference>
<keyword evidence="2" id="KW-0645">Protease</keyword>
<feature type="region of interest" description="Disordered" evidence="4">
    <location>
        <begin position="259"/>
        <end position="278"/>
    </location>
</feature>
<dbReference type="InterPro" id="IPR001478">
    <property type="entry name" value="PDZ"/>
</dbReference>
<keyword evidence="3" id="KW-0378">Hydrolase</keyword>
<feature type="compositionally biased region" description="Low complexity" evidence="4">
    <location>
        <begin position="263"/>
        <end position="278"/>
    </location>
</feature>
<evidence type="ECO:0000313" key="6">
    <source>
        <dbReference type="EMBL" id="ASU77514.1"/>
    </source>
</evidence>
<dbReference type="Gene3D" id="2.30.42.10">
    <property type="match status" value="1"/>
</dbReference>
<accession>A0A223RNQ8</accession>
<evidence type="ECO:0000313" key="7">
    <source>
        <dbReference type="Proteomes" id="UP000215043"/>
    </source>
</evidence>
<feature type="compositionally biased region" description="Low complexity" evidence="4">
    <location>
        <begin position="199"/>
        <end position="208"/>
    </location>
</feature>
<comment type="similarity">
    <text evidence="1">Belongs to the peptidase S1C family.</text>
</comment>
<reference evidence="6 7" key="1">
    <citation type="submission" date="2017-08" db="EMBL/GenBank/DDBJ databases">
        <title>The complete genome sequence of moderately halophilic actinomycete Actinopolyspora erythraea YIM 90600, the producer of novel erythromycin, novel actinopolysporins A-C and tubercidin.</title>
        <authorList>
            <person name="Yin M."/>
            <person name="Tang S."/>
        </authorList>
    </citation>
    <scope>NUCLEOTIDE SEQUENCE [LARGE SCALE GENOMIC DNA]</scope>
    <source>
        <strain evidence="6 7">YIM 90600</strain>
    </source>
</reference>
<feature type="compositionally biased region" description="Polar residues" evidence="4">
    <location>
        <begin position="35"/>
        <end position="54"/>
    </location>
</feature>
<dbReference type="SUPFAM" id="SSF50156">
    <property type="entry name" value="PDZ domain-like"/>
    <property type="match status" value="1"/>
</dbReference>
<dbReference type="SMART" id="SM00228">
    <property type="entry name" value="PDZ"/>
    <property type="match status" value="1"/>
</dbReference>
<proteinExistence type="inferred from homology"/>
<sequence>MSEQHPGSPDEGQERPNTPGEDGPWRTGADENGTAGPSSGGTAESAQSGGNSPAETPEPTERNHAAGPVSQEDAGQDGTGQPDQWQAGAEHTAPTGSTAGTDPNISAAHPDAPHGQPWGPYSGTQPQQPHGPQQSSPQAQYPYGLGNPPQYPGQQSGQPNQPGYHPGGQYPGQPGVAPNAQQPGQYEYGAQQLPPQADPNQPYASSQYPQPPLARGNGGGRGRLVVGMTAVALVAGLLGGAGGGYAVYQATGGSGAVTSFDQQTPTSSNSSSAPSGSVQSVADKVLPSVVQIQVRTARGSSGSGSGIIISEDGYILTNNHVVEGASSAGGGLVARFNDGQVGELDVVGTAPWSDLAVVKADINGLTPAQLGNSEDTQVGAGVVAIGSPYGLSGTVTSGIISAKDRPVRAGGESGSQATVLNALQTDAAINPGNSGGPLVDMNGRVIGINSAIYSPSTSSGQAGSVGLGFAIPVDQARRIGKQLIENGSAARTTLGVQVRVVGNVNGGLVVGVPSGGPAAKAGIESGDVITKVNDRTITSGDELIAAIRSYAPGETVTLTLTDREGRNERTVEVTLTGEER</sequence>
<dbReference type="PANTHER" id="PTHR43343:SF3">
    <property type="entry name" value="PROTEASE DO-LIKE 8, CHLOROPLASTIC"/>
    <property type="match status" value="1"/>
</dbReference>
<dbReference type="GO" id="GO:0004252">
    <property type="term" value="F:serine-type endopeptidase activity"/>
    <property type="evidence" value="ECO:0007669"/>
    <property type="project" value="InterPro"/>
</dbReference>